<feature type="transmembrane region" description="Helical" evidence="7">
    <location>
        <begin position="391"/>
        <end position="410"/>
    </location>
</feature>
<dbReference type="InterPro" id="IPR036259">
    <property type="entry name" value="MFS_trans_sf"/>
</dbReference>
<dbReference type="InterPro" id="IPR011701">
    <property type="entry name" value="MFS"/>
</dbReference>
<dbReference type="OrthoDB" id="440755at2759"/>
<evidence type="ECO:0000256" key="7">
    <source>
        <dbReference type="SAM" id="Phobius"/>
    </source>
</evidence>
<evidence type="ECO:0000256" key="2">
    <source>
        <dbReference type="ARBA" id="ARBA00022448"/>
    </source>
</evidence>
<evidence type="ECO:0000256" key="1">
    <source>
        <dbReference type="ARBA" id="ARBA00004141"/>
    </source>
</evidence>
<dbReference type="SUPFAM" id="SSF103473">
    <property type="entry name" value="MFS general substrate transporter"/>
    <property type="match status" value="1"/>
</dbReference>
<feature type="transmembrane region" description="Helical" evidence="7">
    <location>
        <begin position="160"/>
        <end position="182"/>
    </location>
</feature>
<feature type="transmembrane region" description="Helical" evidence="7">
    <location>
        <begin position="464"/>
        <end position="484"/>
    </location>
</feature>
<dbReference type="InterPro" id="IPR020846">
    <property type="entry name" value="MFS_dom"/>
</dbReference>
<dbReference type="PANTHER" id="PTHR42718:SF9">
    <property type="entry name" value="MAJOR FACILITATOR SUPERFAMILY MULTIDRUG TRANSPORTER MFSC"/>
    <property type="match status" value="1"/>
</dbReference>
<organism evidence="9 10">
    <name type="scientific">Dendrothele bispora (strain CBS 962.96)</name>
    <dbReference type="NCBI Taxonomy" id="1314807"/>
    <lineage>
        <taxon>Eukaryota</taxon>
        <taxon>Fungi</taxon>
        <taxon>Dikarya</taxon>
        <taxon>Basidiomycota</taxon>
        <taxon>Agaricomycotina</taxon>
        <taxon>Agaricomycetes</taxon>
        <taxon>Agaricomycetidae</taxon>
        <taxon>Agaricales</taxon>
        <taxon>Agaricales incertae sedis</taxon>
        <taxon>Dendrothele</taxon>
    </lineage>
</organism>
<name>A0A4S8M5E1_DENBC</name>
<dbReference type="Proteomes" id="UP000297245">
    <property type="component" value="Unassembled WGS sequence"/>
</dbReference>
<feature type="transmembrane region" description="Helical" evidence="7">
    <location>
        <begin position="329"/>
        <end position="350"/>
    </location>
</feature>
<comment type="subcellular location">
    <subcellularLocation>
        <location evidence="1">Membrane</location>
        <topology evidence="1">Multi-pass membrane protein</topology>
    </subcellularLocation>
</comment>
<protein>
    <submittedName>
        <fullName evidence="9">MFS general substrate transporter</fullName>
    </submittedName>
</protein>
<keyword evidence="5 7" id="KW-0472">Membrane</keyword>
<accession>A0A4S8M5E1</accession>
<keyword evidence="3 7" id="KW-0812">Transmembrane</keyword>
<feature type="transmembrane region" description="Helical" evidence="7">
    <location>
        <begin position="362"/>
        <end position="384"/>
    </location>
</feature>
<feature type="compositionally biased region" description="Polar residues" evidence="6">
    <location>
        <begin position="17"/>
        <end position="26"/>
    </location>
</feature>
<reference evidence="9 10" key="1">
    <citation type="journal article" date="2019" name="Nat. Ecol. Evol.">
        <title>Megaphylogeny resolves global patterns of mushroom evolution.</title>
        <authorList>
            <person name="Varga T."/>
            <person name="Krizsan K."/>
            <person name="Foldi C."/>
            <person name="Dima B."/>
            <person name="Sanchez-Garcia M."/>
            <person name="Sanchez-Ramirez S."/>
            <person name="Szollosi G.J."/>
            <person name="Szarkandi J.G."/>
            <person name="Papp V."/>
            <person name="Albert L."/>
            <person name="Andreopoulos W."/>
            <person name="Angelini C."/>
            <person name="Antonin V."/>
            <person name="Barry K.W."/>
            <person name="Bougher N.L."/>
            <person name="Buchanan P."/>
            <person name="Buyck B."/>
            <person name="Bense V."/>
            <person name="Catcheside P."/>
            <person name="Chovatia M."/>
            <person name="Cooper J."/>
            <person name="Damon W."/>
            <person name="Desjardin D."/>
            <person name="Finy P."/>
            <person name="Geml J."/>
            <person name="Haridas S."/>
            <person name="Hughes K."/>
            <person name="Justo A."/>
            <person name="Karasinski D."/>
            <person name="Kautmanova I."/>
            <person name="Kiss B."/>
            <person name="Kocsube S."/>
            <person name="Kotiranta H."/>
            <person name="LaButti K.M."/>
            <person name="Lechner B.E."/>
            <person name="Liimatainen K."/>
            <person name="Lipzen A."/>
            <person name="Lukacs Z."/>
            <person name="Mihaltcheva S."/>
            <person name="Morgado L.N."/>
            <person name="Niskanen T."/>
            <person name="Noordeloos M.E."/>
            <person name="Ohm R.A."/>
            <person name="Ortiz-Santana B."/>
            <person name="Ovrebo C."/>
            <person name="Racz N."/>
            <person name="Riley R."/>
            <person name="Savchenko A."/>
            <person name="Shiryaev A."/>
            <person name="Soop K."/>
            <person name="Spirin V."/>
            <person name="Szebenyi C."/>
            <person name="Tomsovsky M."/>
            <person name="Tulloss R.E."/>
            <person name="Uehling J."/>
            <person name="Grigoriev I.V."/>
            <person name="Vagvolgyi C."/>
            <person name="Papp T."/>
            <person name="Martin F.M."/>
            <person name="Miettinen O."/>
            <person name="Hibbett D.S."/>
            <person name="Nagy L.G."/>
        </authorList>
    </citation>
    <scope>NUCLEOTIDE SEQUENCE [LARGE SCALE GENOMIC DNA]</scope>
    <source>
        <strain evidence="9 10">CBS 962.96</strain>
    </source>
</reference>
<dbReference type="Pfam" id="PF07690">
    <property type="entry name" value="MFS_1"/>
    <property type="match status" value="1"/>
</dbReference>
<evidence type="ECO:0000256" key="3">
    <source>
        <dbReference type="ARBA" id="ARBA00022692"/>
    </source>
</evidence>
<dbReference type="PANTHER" id="PTHR42718">
    <property type="entry name" value="MAJOR FACILITATOR SUPERFAMILY MULTIDRUG TRANSPORTER MFSC"/>
    <property type="match status" value="1"/>
</dbReference>
<evidence type="ECO:0000256" key="5">
    <source>
        <dbReference type="ARBA" id="ARBA00023136"/>
    </source>
</evidence>
<feature type="transmembrane region" description="Helical" evidence="7">
    <location>
        <begin position="496"/>
        <end position="519"/>
    </location>
</feature>
<dbReference type="GO" id="GO:0016020">
    <property type="term" value="C:membrane"/>
    <property type="evidence" value="ECO:0007669"/>
    <property type="project" value="UniProtKB-SubCell"/>
</dbReference>
<feature type="transmembrane region" description="Helical" evidence="7">
    <location>
        <begin position="104"/>
        <end position="123"/>
    </location>
</feature>
<feature type="transmembrane region" description="Helical" evidence="7">
    <location>
        <begin position="258"/>
        <end position="278"/>
    </location>
</feature>
<gene>
    <name evidence="9" type="ORF">K435DRAFT_754197</name>
</gene>
<feature type="transmembrane region" description="Helical" evidence="7">
    <location>
        <begin position="194"/>
        <end position="217"/>
    </location>
</feature>
<sequence>MTALSSVDQLPIRPTNDIETQPNASNCPSLSTLRDSCPSHCCKTLKPYDEKTTEEVTQAELSKSRKNLILSVLSGSQFFDIFSASAAIVALPTLRTDLDFAEGTIQWVLSAYTLTLASFMLISGRVSDMFHPKPVFIVGFMVIGLLSIPIGASVDPIMTIVLRGAQGIGAAMNIPSAVALITMTFSETERGRAYSIYGASGALGGCLGLIIGGVVSSKASWRWVFYILAILVIPLAAVAWFVLPGNAAVNEQSQKKRLDWPGVAFLTAGLILFVFAISDGSSSGWNTARVIAPLVISILTISAFFLVERIVKDPALPPHTWINKNFTPLFFYGWTLYWWLFASQMQLVQIFTTLWGTSSLSAAVRCLPLGISGGISPYLAGVIAPKIPRRILLVGAQLFMAIGSVLFALANGEHRYWSYVVPGMILGMIGVGFSYVASTIIVMEGCRKGEEGVVSAVMYTSYQIGATLGLAVAASITIGVNSGLGVDAGTTEQFRGYAAAFWANLGLSGVAILITVLFVRD</sequence>
<dbReference type="AlphaFoldDB" id="A0A4S8M5E1"/>
<feature type="transmembrane region" description="Helical" evidence="7">
    <location>
        <begin position="68"/>
        <end position="92"/>
    </location>
</feature>
<evidence type="ECO:0000313" key="10">
    <source>
        <dbReference type="Proteomes" id="UP000297245"/>
    </source>
</evidence>
<dbReference type="Gene3D" id="1.20.1250.20">
    <property type="entry name" value="MFS general substrate transporter like domains"/>
    <property type="match status" value="1"/>
</dbReference>
<keyword evidence="4 7" id="KW-1133">Transmembrane helix</keyword>
<evidence type="ECO:0000256" key="4">
    <source>
        <dbReference type="ARBA" id="ARBA00022989"/>
    </source>
</evidence>
<feature type="region of interest" description="Disordered" evidence="6">
    <location>
        <begin position="1"/>
        <end position="26"/>
    </location>
</feature>
<feature type="domain" description="Major facilitator superfamily (MFS) profile" evidence="8">
    <location>
        <begin position="69"/>
        <end position="521"/>
    </location>
</feature>
<keyword evidence="2" id="KW-0813">Transport</keyword>
<evidence type="ECO:0000259" key="8">
    <source>
        <dbReference type="PROSITE" id="PS50850"/>
    </source>
</evidence>
<dbReference type="PROSITE" id="PS50850">
    <property type="entry name" value="MFS"/>
    <property type="match status" value="1"/>
</dbReference>
<dbReference type="GO" id="GO:0022857">
    <property type="term" value="F:transmembrane transporter activity"/>
    <property type="evidence" value="ECO:0007669"/>
    <property type="project" value="InterPro"/>
</dbReference>
<feature type="transmembrane region" description="Helical" evidence="7">
    <location>
        <begin position="290"/>
        <end position="308"/>
    </location>
</feature>
<feature type="transmembrane region" description="Helical" evidence="7">
    <location>
        <begin position="135"/>
        <end position="154"/>
    </location>
</feature>
<dbReference type="EMBL" id="ML179159">
    <property type="protein sequence ID" value="THU97280.1"/>
    <property type="molecule type" value="Genomic_DNA"/>
</dbReference>
<keyword evidence="10" id="KW-1185">Reference proteome</keyword>
<proteinExistence type="predicted"/>
<feature type="transmembrane region" description="Helical" evidence="7">
    <location>
        <begin position="223"/>
        <end position="246"/>
    </location>
</feature>
<evidence type="ECO:0000256" key="6">
    <source>
        <dbReference type="SAM" id="MobiDB-lite"/>
    </source>
</evidence>
<evidence type="ECO:0000313" key="9">
    <source>
        <dbReference type="EMBL" id="THU97280.1"/>
    </source>
</evidence>
<dbReference type="Gene3D" id="1.20.1720.10">
    <property type="entry name" value="Multidrug resistance protein D"/>
    <property type="match status" value="1"/>
</dbReference>
<feature type="transmembrane region" description="Helical" evidence="7">
    <location>
        <begin position="416"/>
        <end position="443"/>
    </location>
</feature>